<proteinExistence type="predicted"/>
<dbReference type="Proteomes" id="UP000287605">
    <property type="component" value="Unassembled WGS sequence"/>
</dbReference>
<evidence type="ECO:0000256" key="1">
    <source>
        <dbReference type="SAM" id="Phobius"/>
    </source>
</evidence>
<dbReference type="EMBL" id="NGKA01000008">
    <property type="protein sequence ID" value="RSU12307.1"/>
    <property type="molecule type" value="Genomic_DNA"/>
</dbReference>
<dbReference type="AlphaFoldDB" id="A0A430AW76"/>
<accession>A0A430AW76</accession>
<feature type="transmembrane region" description="Helical" evidence="1">
    <location>
        <begin position="7"/>
        <end position="29"/>
    </location>
</feature>
<organism evidence="2 3">
    <name type="scientific">Vagococcus elongatus</name>
    <dbReference type="NCBI Taxonomy" id="180344"/>
    <lineage>
        <taxon>Bacteria</taxon>
        <taxon>Bacillati</taxon>
        <taxon>Bacillota</taxon>
        <taxon>Bacilli</taxon>
        <taxon>Lactobacillales</taxon>
        <taxon>Enterococcaceae</taxon>
        <taxon>Vagococcus</taxon>
    </lineage>
</organism>
<keyword evidence="1" id="KW-1133">Transmembrane helix</keyword>
<comment type="caution">
    <text evidence="2">The sequence shown here is derived from an EMBL/GenBank/DDBJ whole genome shotgun (WGS) entry which is preliminary data.</text>
</comment>
<sequence>MIKIFMLSNLIALYTIVGIANGYNIAYRIVRQRKQSKKECFLAFVTIIVSLPVFIISIVSLLAFYRKRKVERRERQGSVA</sequence>
<gene>
    <name evidence="2" type="ORF">CBF29_06815</name>
</gene>
<feature type="transmembrane region" description="Helical" evidence="1">
    <location>
        <begin position="41"/>
        <end position="65"/>
    </location>
</feature>
<keyword evidence="3" id="KW-1185">Reference proteome</keyword>
<reference evidence="2 3" key="1">
    <citation type="submission" date="2017-05" db="EMBL/GenBank/DDBJ databases">
        <title>Vagococcus spp. assemblies.</title>
        <authorList>
            <person name="Gulvik C.A."/>
        </authorList>
    </citation>
    <scope>NUCLEOTIDE SEQUENCE [LARGE SCALE GENOMIC DNA]</scope>
    <source>
        <strain evidence="2 3">CCUG 51432</strain>
    </source>
</reference>
<protein>
    <submittedName>
        <fullName evidence="2">Uncharacterized protein</fullName>
    </submittedName>
</protein>
<keyword evidence="1" id="KW-0812">Transmembrane</keyword>
<keyword evidence="1" id="KW-0472">Membrane</keyword>
<name>A0A430AW76_9ENTE</name>
<evidence type="ECO:0000313" key="3">
    <source>
        <dbReference type="Proteomes" id="UP000287605"/>
    </source>
</evidence>
<evidence type="ECO:0000313" key="2">
    <source>
        <dbReference type="EMBL" id="RSU12307.1"/>
    </source>
</evidence>